<evidence type="ECO:0000256" key="4">
    <source>
        <dbReference type="ARBA" id="ARBA00022989"/>
    </source>
</evidence>
<evidence type="ECO:0000313" key="8">
    <source>
        <dbReference type="Proteomes" id="UP000184048"/>
    </source>
</evidence>
<dbReference type="RefSeq" id="WP_072834719.1">
    <property type="nucleotide sequence ID" value="NZ_FQUU01000005.1"/>
</dbReference>
<protein>
    <submittedName>
        <fullName evidence="7">Threonine/homoserine/homoserine lactone efflux protein</fullName>
    </submittedName>
</protein>
<evidence type="ECO:0000256" key="6">
    <source>
        <dbReference type="SAM" id="Phobius"/>
    </source>
</evidence>
<dbReference type="PANTHER" id="PTHR30086:SF20">
    <property type="entry name" value="ARGININE EXPORTER PROTEIN ARGO-RELATED"/>
    <property type="match status" value="1"/>
</dbReference>
<feature type="transmembrane region" description="Helical" evidence="6">
    <location>
        <begin position="39"/>
        <end position="60"/>
    </location>
</feature>
<feature type="transmembrane region" description="Helical" evidence="6">
    <location>
        <begin position="6"/>
        <end position="27"/>
    </location>
</feature>
<keyword evidence="4 6" id="KW-1133">Transmembrane helix</keyword>
<accession>A0A1M4XVE9</accession>
<evidence type="ECO:0000256" key="2">
    <source>
        <dbReference type="ARBA" id="ARBA00022475"/>
    </source>
</evidence>
<evidence type="ECO:0000256" key="3">
    <source>
        <dbReference type="ARBA" id="ARBA00022692"/>
    </source>
</evidence>
<dbReference type="Pfam" id="PF01810">
    <property type="entry name" value="LysE"/>
    <property type="match status" value="1"/>
</dbReference>
<evidence type="ECO:0000313" key="7">
    <source>
        <dbReference type="EMBL" id="SHE97471.1"/>
    </source>
</evidence>
<dbReference type="Proteomes" id="UP000184048">
    <property type="component" value="Unassembled WGS sequence"/>
</dbReference>
<proteinExistence type="predicted"/>
<name>A0A1M4XVE9_9BACT</name>
<keyword evidence="5 6" id="KW-0472">Membrane</keyword>
<feature type="transmembrane region" description="Helical" evidence="6">
    <location>
        <begin position="72"/>
        <end position="90"/>
    </location>
</feature>
<organism evidence="7 8">
    <name type="scientific">Flavisolibacter ginsengisoli DSM 18119</name>
    <dbReference type="NCBI Taxonomy" id="1121884"/>
    <lineage>
        <taxon>Bacteria</taxon>
        <taxon>Pseudomonadati</taxon>
        <taxon>Bacteroidota</taxon>
        <taxon>Chitinophagia</taxon>
        <taxon>Chitinophagales</taxon>
        <taxon>Chitinophagaceae</taxon>
        <taxon>Flavisolibacter</taxon>
    </lineage>
</organism>
<evidence type="ECO:0000256" key="1">
    <source>
        <dbReference type="ARBA" id="ARBA00004651"/>
    </source>
</evidence>
<dbReference type="OrthoDB" id="679767at2"/>
<dbReference type="InterPro" id="IPR001123">
    <property type="entry name" value="LeuE-type"/>
</dbReference>
<dbReference type="GO" id="GO:0005886">
    <property type="term" value="C:plasma membrane"/>
    <property type="evidence" value="ECO:0007669"/>
    <property type="project" value="UniProtKB-SubCell"/>
</dbReference>
<keyword evidence="8" id="KW-1185">Reference proteome</keyword>
<keyword evidence="2" id="KW-1003">Cell membrane</keyword>
<feature type="transmembrane region" description="Helical" evidence="6">
    <location>
        <begin position="148"/>
        <end position="172"/>
    </location>
</feature>
<evidence type="ECO:0000256" key="5">
    <source>
        <dbReference type="ARBA" id="ARBA00023136"/>
    </source>
</evidence>
<gene>
    <name evidence="7" type="ORF">SAMN02745131_01498</name>
</gene>
<sequence length="203" mass="22240">MVNALLKGITLGLLLAISVGPIVFTVIKQSLNNGTKGGLAFIAGISLSDIILVILANLFTNLFTTLNEHKQVLATIASIFLILVGVYYLFFKKVKVTAEGAQSLTFNTGDYLKIFTMGFIMNVFNPGIIIFWLTTSTTFIGNTLEHRIIIFTTALFLALAADVLKVLLANNLRKRLTPKNIHRINQLNGIILIGFGVVIIFLQ</sequence>
<reference evidence="7 8" key="1">
    <citation type="submission" date="2016-11" db="EMBL/GenBank/DDBJ databases">
        <authorList>
            <person name="Jaros S."/>
            <person name="Januszkiewicz K."/>
            <person name="Wedrychowicz H."/>
        </authorList>
    </citation>
    <scope>NUCLEOTIDE SEQUENCE [LARGE SCALE GENOMIC DNA]</scope>
    <source>
        <strain evidence="7 8">DSM 18119</strain>
    </source>
</reference>
<dbReference type="AlphaFoldDB" id="A0A1M4XVE9"/>
<dbReference type="EMBL" id="FQUU01000005">
    <property type="protein sequence ID" value="SHE97471.1"/>
    <property type="molecule type" value="Genomic_DNA"/>
</dbReference>
<dbReference type="PANTHER" id="PTHR30086">
    <property type="entry name" value="ARGININE EXPORTER PROTEIN ARGO"/>
    <property type="match status" value="1"/>
</dbReference>
<dbReference type="STRING" id="1121884.SAMN02745131_01498"/>
<comment type="subcellular location">
    <subcellularLocation>
        <location evidence="1">Cell membrane</location>
        <topology evidence="1">Multi-pass membrane protein</topology>
    </subcellularLocation>
</comment>
<feature type="transmembrane region" description="Helical" evidence="6">
    <location>
        <begin position="184"/>
        <end position="202"/>
    </location>
</feature>
<dbReference type="GO" id="GO:0015171">
    <property type="term" value="F:amino acid transmembrane transporter activity"/>
    <property type="evidence" value="ECO:0007669"/>
    <property type="project" value="TreeGrafter"/>
</dbReference>
<keyword evidence="3 6" id="KW-0812">Transmembrane</keyword>
<feature type="transmembrane region" description="Helical" evidence="6">
    <location>
        <begin position="111"/>
        <end position="133"/>
    </location>
</feature>